<keyword evidence="4" id="KW-1185">Reference proteome</keyword>
<protein>
    <recommendedName>
        <fullName evidence="2">Rab-GAP TBC domain-containing protein</fullName>
    </recommendedName>
</protein>
<keyword evidence="1" id="KW-0343">GTPase activation</keyword>
<gene>
    <name evidence="3" type="ORF">OSB1V03_LOCUS15930</name>
</gene>
<dbReference type="Gene3D" id="1.10.10.750">
    <property type="entry name" value="Ypt/Rab-GAP domain of gyp1p, domain 1"/>
    <property type="match status" value="1"/>
</dbReference>
<dbReference type="OrthoDB" id="10263206at2759"/>
<dbReference type="PROSITE" id="PS50086">
    <property type="entry name" value="TBC_RABGAP"/>
    <property type="match status" value="1"/>
</dbReference>
<dbReference type="SMART" id="SM00164">
    <property type="entry name" value="TBC"/>
    <property type="match status" value="1"/>
</dbReference>
<proteinExistence type="predicted"/>
<dbReference type="Proteomes" id="UP000759131">
    <property type="component" value="Unassembled WGS sequence"/>
</dbReference>
<reference evidence="3" key="1">
    <citation type="submission" date="2020-11" db="EMBL/GenBank/DDBJ databases">
        <authorList>
            <person name="Tran Van P."/>
        </authorList>
    </citation>
    <scope>NUCLEOTIDE SEQUENCE</scope>
</reference>
<organism evidence="3">
    <name type="scientific">Medioppia subpectinata</name>
    <dbReference type="NCBI Taxonomy" id="1979941"/>
    <lineage>
        <taxon>Eukaryota</taxon>
        <taxon>Metazoa</taxon>
        <taxon>Ecdysozoa</taxon>
        <taxon>Arthropoda</taxon>
        <taxon>Chelicerata</taxon>
        <taxon>Arachnida</taxon>
        <taxon>Acari</taxon>
        <taxon>Acariformes</taxon>
        <taxon>Sarcoptiformes</taxon>
        <taxon>Oribatida</taxon>
        <taxon>Brachypylina</taxon>
        <taxon>Oppioidea</taxon>
        <taxon>Oppiidae</taxon>
        <taxon>Medioppia</taxon>
    </lineage>
</organism>
<dbReference type="PANTHER" id="PTHR22957">
    <property type="entry name" value="TBC1 DOMAIN FAMILY MEMBER GTPASE-ACTIVATING PROTEIN"/>
    <property type="match status" value="1"/>
</dbReference>
<dbReference type="InterPro" id="IPR035969">
    <property type="entry name" value="Rab-GAP_TBC_sf"/>
</dbReference>
<accession>A0A7R9Q7P6</accession>
<dbReference type="FunFam" id="1.10.8.270:FF:000019">
    <property type="entry name" value="TBC1 domain family member 13"/>
    <property type="match status" value="1"/>
</dbReference>
<feature type="non-terminal residue" evidence="3">
    <location>
        <position position="335"/>
    </location>
</feature>
<dbReference type="EMBL" id="OC871688">
    <property type="protein sequence ID" value="CAD7635539.1"/>
    <property type="molecule type" value="Genomic_DNA"/>
</dbReference>
<dbReference type="AlphaFoldDB" id="A0A7R9Q7P6"/>
<dbReference type="InterPro" id="IPR000195">
    <property type="entry name" value="Rab-GAP-TBC_dom"/>
</dbReference>
<dbReference type="GO" id="GO:0006886">
    <property type="term" value="P:intracellular protein transport"/>
    <property type="evidence" value="ECO:0007669"/>
    <property type="project" value="TreeGrafter"/>
</dbReference>
<dbReference type="PANTHER" id="PTHR22957:SF27">
    <property type="entry name" value="TBC1 DOMAIN FAMILY MEMBER 13"/>
    <property type="match status" value="1"/>
</dbReference>
<dbReference type="EMBL" id="CAJPIZ010017113">
    <property type="protein sequence ID" value="CAG2115969.1"/>
    <property type="molecule type" value="Genomic_DNA"/>
</dbReference>
<evidence type="ECO:0000259" key="2">
    <source>
        <dbReference type="PROSITE" id="PS50086"/>
    </source>
</evidence>
<evidence type="ECO:0000256" key="1">
    <source>
        <dbReference type="ARBA" id="ARBA00022468"/>
    </source>
</evidence>
<dbReference type="Gene3D" id="1.10.8.270">
    <property type="entry name" value="putative rabgap domain of human tbc1 domain family member 14 like domains"/>
    <property type="match status" value="1"/>
</dbReference>
<feature type="domain" description="Rab-GAP TBC" evidence="2">
    <location>
        <begin position="66"/>
        <end position="335"/>
    </location>
</feature>
<dbReference type="SUPFAM" id="SSF47923">
    <property type="entry name" value="Ypt/Rab-GAP domain of gyp1p"/>
    <property type="match status" value="1"/>
</dbReference>
<sequence length="335" mass="38994">MGFKYTNKSIVKINHHFRRPQHLRQQILLKFNELLNTNGESEDTHEETVIDTRSLRELCFEVGCPDDQKHIRSLVWKILLGYLPSDRREWTKHLEEKRKLYKQFVSELIISDSNSAQSPDDHPLNTAPNSHWNRIVADNEVLSQIYKDVRRLYPDMSFFQQRIAKNFTNKAANCDVIGRTASKAYTIDVIRNCFGATEVRDTHKKTNRYDDNDDDFESPKNSDGEEFHWQIVARVLFIYAKLNPGQGYVQGMNEIIGPIYYVFANDTHNGWSEHSEADTFWCFTSLMSEIRDIYNSHADSDHSTGIVSLMTRLTSLLSREDNDLCHKITLVQAIK</sequence>
<evidence type="ECO:0000313" key="3">
    <source>
        <dbReference type="EMBL" id="CAD7635539.1"/>
    </source>
</evidence>
<name>A0A7R9Q7P6_9ACAR</name>
<evidence type="ECO:0000313" key="4">
    <source>
        <dbReference type="Proteomes" id="UP000759131"/>
    </source>
</evidence>
<dbReference type="GO" id="GO:0005096">
    <property type="term" value="F:GTPase activator activity"/>
    <property type="evidence" value="ECO:0007669"/>
    <property type="project" value="UniProtKB-KW"/>
</dbReference>
<dbReference type="Pfam" id="PF00566">
    <property type="entry name" value="RabGAP-TBC"/>
    <property type="match status" value="1"/>
</dbReference>